<gene>
    <name evidence="8" type="ORF">A6302_03216</name>
</gene>
<dbReference type="Proteomes" id="UP000094622">
    <property type="component" value="Unassembled WGS sequence"/>
</dbReference>
<keyword evidence="2" id="KW-0547">Nucleotide-binding</keyword>
<dbReference type="EMBL" id="MCRJ01000088">
    <property type="protein sequence ID" value="ODN69490.1"/>
    <property type="molecule type" value="Genomic_DNA"/>
</dbReference>
<dbReference type="PANTHER" id="PTHR19211:SF14">
    <property type="entry name" value="ATP-BINDING CASSETTE SUB-FAMILY F MEMBER 1"/>
    <property type="match status" value="1"/>
</dbReference>
<evidence type="ECO:0000256" key="5">
    <source>
        <dbReference type="SAM" id="MobiDB-lite"/>
    </source>
</evidence>
<dbReference type="GO" id="GO:0005524">
    <property type="term" value="F:ATP binding"/>
    <property type="evidence" value="ECO:0007669"/>
    <property type="project" value="UniProtKB-KW"/>
</dbReference>
<dbReference type="InterPro" id="IPR050611">
    <property type="entry name" value="ABCF"/>
</dbReference>
<keyword evidence="1" id="KW-0677">Repeat</keyword>
<evidence type="ECO:0000259" key="6">
    <source>
        <dbReference type="Pfam" id="PF00005"/>
    </source>
</evidence>
<dbReference type="PANTHER" id="PTHR19211">
    <property type="entry name" value="ATP-BINDING TRANSPORT PROTEIN-RELATED"/>
    <property type="match status" value="1"/>
</dbReference>
<comment type="caution">
    <text evidence="8">The sequence shown here is derived from an EMBL/GenBank/DDBJ whole genome shotgun (WGS) entry which is preliminary data.</text>
</comment>
<evidence type="ECO:0000313" key="8">
    <source>
        <dbReference type="EMBL" id="ODN69490.1"/>
    </source>
</evidence>
<evidence type="ECO:0000313" key="9">
    <source>
        <dbReference type="Proteomes" id="UP000094622"/>
    </source>
</evidence>
<evidence type="ECO:0000256" key="4">
    <source>
        <dbReference type="SAM" id="Coils"/>
    </source>
</evidence>
<dbReference type="Gene3D" id="1.10.287.380">
    <property type="entry name" value="Valyl-tRNA synthetase, C-terminal domain"/>
    <property type="match status" value="1"/>
</dbReference>
<sequence length="266" mass="29455">MSGDVTRASKLEIAFFAQHQLDELVPDESAVAHVRRMMPDVPEARVRARTAQMGLNADKMDTPAAELSGGERARLLIGLATFHGPNLLILDEPTNHLDIEARESLMRALNDFSGAVILIAHDRHLVEATMDRLWLVADGKCSVFDGDMDDYKRYVLSGSMPKKEAEKTEAPADQRSFGADKRKQAAERRAELAPLRKRIQAVEKKIETLRSALSGLDVILSDPALFTKDPAKGAKYSKDRADTERAIAAAEEEWLELSEEYEAAEA</sequence>
<evidence type="ECO:0000256" key="1">
    <source>
        <dbReference type="ARBA" id="ARBA00022737"/>
    </source>
</evidence>
<accession>A0A1E3GZL3</accession>
<dbReference type="GO" id="GO:0016887">
    <property type="term" value="F:ATP hydrolysis activity"/>
    <property type="evidence" value="ECO:0007669"/>
    <property type="project" value="InterPro"/>
</dbReference>
<dbReference type="Gene3D" id="3.40.50.300">
    <property type="entry name" value="P-loop containing nucleotide triphosphate hydrolases"/>
    <property type="match status" value="1"/>
</dbReference>
<dbReference type="InterPro" id="IPR032524">
    <property type="entry name" value="ABC_tran_C"/>
</dbReference>
<name>A0A1E3GZL3_9HYPH</name>
<dbReference type="InterPro" id="IPR003439">
    <property type="entry name" value="ABC_transporter-like_ATP-bd"/>
</dbReference>
<keyword evidence="4" id="KW-0175">Coiled coil</keyword>
<evidence type="ECO:0000259" key="7">
    <source>
        <dbReference type="Pfam" id="PF16326"/>
    </source>
</evidence>
<keyword evidence="9" id="KW-1185">Reference proteome</keyword>
<feature type="domain" description="ABC transporter Uup C-terminal" evidence="7">
    <location>
        <begin position="196"/>
        <end position="259"/>
    </location>
</feature>
<dbReference type="Pfam" id="PF16326">
    <property type="entry name" value="ABC_tran_CTD"/>
    <property type="match status" value="1"/>
</dbReference>
<dbReference type="AlphaFoldDB" id="A0A1E3GZL3"/>
<evidence type="ECO:0000256" key="2">
    <source>
        <dbReference type="ARBA" id="ARBA00022741"/>
    </source>
</evidence>
<evidence type="ECO:0000256" key="3">
    <source>
        <dbReference type="ARBA" id="ARBA00022840"/>
    </source>
</evidence>
<dbReference type="GO" id="GO:0003677">
    <property type="term" value="F:DNA binding"/>
    <property type="evidence" value="ECO:0007669"/>
    <property type="project" value="InterPro"/>
</dbReference>
<feature type="coiled-coil region" evidence="4">
    <location>
        <begin position="192"/>
        <end position="260"/>
    </location>
</feature>
<proteinExistence type="predicted"/>
<feature type="region of interest" description="Disordered" evidence="5">
    <location>
        <begin position="162"/>
        <end position="183"/>
    </location>
</feature>
<dbReference type="InterPro" id="IPR027417">
    <property type="entry name" value="P-loop_NTPase"/>
</dbReference>
<feature type="domain" description="ABC transporter" evidence="6">
    <location>
        <begin position="7"/>
        <end position="95"/>
    </location>
</feature>
<protein>
    <submittedName>
        <fullName evidence="8">Putative ABC transporter ATP-binding protein</fullName>
    </submittedName>
</protein>
<keyword evidence="3 8" id="KW-0067">ATP-binding</keyword>
<reference evidence="8 9" key="1">
    <citation type="submission" date="2016-07" db="EMBL/GenBank/DDBJ databases">
        <title>Draft Genome Sequence of Methylobrevis pamukkalensis PK2.</title>
        <authorList>
            <person name="Vasilenko O.V."/>
            <person name="Doronina N.V."/>
            <person name="Shmareva M.N."/>
            <person name="Tarlachkov S.V."/>
            <person name="Mustakhimov I."/>
            <person name="Trotsenko Y.A."/>
        </authorList>
    </citation>
    <scope>NUCLEOTIDE SEQUENCE [LARGE SCALE GENOMIC DNA]</scope>
    <source>
        <strain evidence="8 9">PK2</strain>
    </source>
</reference>
<organism evidence="8 9">
    <name type="scientific">Methylobrevis pamukkalensis</name>
    <dbReference type="NCBI Taxonomy" id="1439726"/>
    <lineage>
        <taxon>Bacteria</taxon>
        <taxon>Pseudomonadati</taxon>
        <taxon>Pseudomonadota</taxon>
        <taxon>Alphaproteobacteria</taxon>
        <taxon>Hyphomicrobiales</taxon>
        <taxon>Pleomorphomonadaceae</taxon>
        <taxon>Methylobrevis</taxon>
    </lineage>
</organism>
<dbReference type="InterPro" id="IPR037118">
    <property type="entry name" value="Val-tRNA_synth_C_sf"/>
</dbReference>
<dbReference type="PATRIC" id="fig|1439726.3.peg.3377"/>
<dbReference type="SUPFAM" id="SSF52540">
    <property type="entry name" value="P-loop containing nucleoside triphosphate hydrolases"/>
    <property type="match status" value="1"/>
</dbReference>
<dbReference type="Pfam" id="PF00005">
    <property type="entry name" value="ABC_tran"/>
    <property type="match status" value="1"/>
</dbReference>